<dbReference type="CDD" id="cd00105">
    <property type="entry name" value="KH-I"/>
    <property type="match status" value="1"/>
</dbReference>
<dbReference type="Pfam" id="PF00013">
    <property type="entry name" value="KH_1"/>
    <property type="match status" value="8"/>
</dbReference>
<evidence type="ECO:0000313" key="6">
    <source>
        <dbReference type="Proteomes" id="UP000243015"/>
    </source>
</evidence>
<dbReference type="PANTHER" id="PTHR10627:SF31">
    <property type="entry name" value="DODECA-SATELLITE-BINDING PROTEIN 1, ISOFORM A"/>
    <property type="match status" value="1"/>
</dbReference>
<evidence type="ECO:0000313" key="5">
    <source>
        <dbReference type="EMBL" id="OAL61928.1"/>
    </source>
</evidence>
<feature type="region of interest" description="Disordered" evidence="3">
    <location>
        <begin position="909"/>
        <end position="940"/>
    </location>
</feature>
<dbReference type="InterPro" id="IPR036612">
    <property type="entry name" value="KH_dom_type_1_sf"/>
</dbReference>
<dbReference type="GO" id="GO:0005737">
    <property type="term" value="C:cytoplasm"/>
    <property type="evidence" value="ECO:0007669"/>
    <property type="project" value="TreeGrafter"/>
</dbReference>
<keyword evidence="2" id="KW-0694">RNA-binding</keyword>
<dbReference type="Gene3D" id="3.30.1370.10">
    <property type="entry name" value="K Homology domain, type 1"/>
    <property type="match status" value="9"/>
</dbReference>
<feature type="compositionally biased region" description="Low complexity" evidence="3">
    <location>
        <begin position="180"/>
        <end position="196"/>
    </location>
</feature>
<evidence type="ECO:0000259" key="4">
    <source>
        <dbReference type="SMART" id="SM00322"/>
    </source>
</evidence>
<protein>
    <submittedName>
        <fullName evidence="5">RNA binding effector</fullName>
    </submittedName>
</protein>
<proteinExistence type="predicted"/>
<sequence length="1396" mass="151253">MYAPTSIFDFPNQNILDRQTVRSNRQILARQPPFSRPAEEKPAVLSELSLVNALVVLLDDGNGTDTTKLARLAMLSSQTQNTGMIVNGAPKSRAEELMAQHAQEAAQGPTVEDVVDEEDILHPPPSATAAPAKPAAAPAAAAALDVQSEESFPALGGPKASSRPSAVPVAWGGSKPQPSPANTAASATSTTLTPASAPSPAPAPAPASSTPRQLTIPGKHVDQFRFDSSQMLPRSELKKPVSDILRDISKKSKVRLEVREGAGGVYIFEGTGNVDAVRQALKEVAQQVGSTKSVKVPVPASARPHIIGRQGAVIQGILDRTGARIDVPKPDESKPLDDDDEDNTIEITIEGDALAAEMARREIEARVKERTSNISLRLKTVAPELFPFIAGPHNQSINRLEELTKTQIRVPKYHTWGHRPPPQEPASTSGPVLYTPDPDQHIIIVGERQAAQEARAQIERRAQLLQNRITLRQLAINRGQHQFIVGDKGDSLHDFLASTGCAIVLPPPSDDTEFLTITGPAESIEAGVNRAMDLATSMQMANIDVSRQHPNAPCGPDVHARALTAYLQHRRVIEHLEKTHDSHIVLPLETASSSNAPITWEVYSRNGKNTILARSDIMNLIQALPPSKLATVPVDPYLHGYLRSRGLPQLKEQFGVHLVVPETVGPPASDRPVNLVLAYEGPEEVTAQSPCLKCRPSSEDAAVFQKALREATEYLHKVLGDPKDVSSQSVPIPPKYHDRLRRFVAQDQASYGETHIPVSLAFAADNASNASIRGRSADVANLVAKLATFVADQERDDRERNHVTTFDFPQKYANFLIGKRGENINKLREEFDVDIKVENGKVDIKGPPAKAAAAKTRILALAKKLEDEATYVLKIAPQYHRDLIGQKGSQVNRLQERYNVRVQFPRANNNVPDDVSIADTSEAAGPTNGNSNARSRAPQAADEVIIRGPKKGADSTRDEILSLYQWLVDHSHSAVVSVARDQIPSLIGQRGREMDKFRAETGAQIDIPGPETGEGEAGARVEIRLKGTKKQVDDAKKLLLARARDFDETITRTIEVDKKYHKALIGAGGAHIRKLIVECGGPDDSTASRVVKFPRADSDETTIKLEGKEAVVTSLINAIEEFVRQKEDQVTISIEVPQSQHRHLIGRGGETRRQLESQFNVILDVPKQGSNRTDVKIKGPSAAVEQAKTHIETMLRDQQGETVEVPTHLHHVISDNGAFFRQLRNNHQVTVDHAGHRVPAKPSPAAVESRSDSTSLPLITDADDSTPDTFSWKIVEPVSLPSDSASTTIPWVLSGSPENVTKAKALLTAAIASASQPCCTGYLILPDPKTYRFVVGTGGSQINAIRSKTGCRINVPKGQAGGEAIEVKGSRDNVELAREMILDAVKAGLAGPGSRR</sequence>
<feature type="domain" description="K Homology" evidence="4">
    <location>
        <begin position="1317"/>
        <end position="1386"/>
    </location>
</feature>
<feature type="region of interest" description="Disordered" evidence="3">
    <location>
        <begin position="1233"/>
        <end position="1262"/>
    </location>
</feature>
<dbReference type="SMART" id="SM00322">
    <property type="entry name" value="KH"/>
    <property type="match status" value="10"/>
</dbReference>
<feature type="domain" description="K Homology" evidence="4">
    <location>
        <begin position="1197"/>
        <end position="1312"/>
    </location>
</feature>
<dbReference type="PROSITE" id="PS50084">
    <property type="entry name" value="KH_TYPE_1"/>
    <property type="match status" value="8"/>
</dbReference>
<keyword evidence="1" id="KW-0677">Repeat</keyword>
<dbReference type="CDD" id="cd02394">
    <property type="entry name" value="KH-I_Vigilin_rpt6"/>
    <property type="match status" value="1"/>
</dbReference>
<comment type="caution">
    <text evidence="5">The sequence shown here is derived from an EMBL/GenBank/DDBJ whole genome shotgun (WGS) entry which is preliminary data.</text>
</comment>
<feature type="domain" description="K Homology" evidence="4">
    <location>
        <begin position="800"/>
        <end position="863"/>
    </location>
</feature>
<organism evidence="5 6">
    <name type="scientific">Trichophyton rubrum</name>
    <name type="common">Athlete's foot fungus</name>
    <name type="synonym">Epidermophyton rubrum</name>
    <dbReference type="NCBI Taxonomy" id="5551"/>
    <lineage>
        <taxon>Eukaryota</taxon>
        <taxon>Fungi</taxon>
        <taxon>Dikarya</taxon>
        <taxon>Ascomycota</taxon>
        <taxon>Pezizomycotina</taxon>
        <taxon>Eurotiomycetes</taxon>
        <taxon>Eurotiomycetidae</taxon>
        <taxon>Onygenales</taxon>
        <taxon>Arthrodermataceae</taxon>
        <taxon>Trichophyton</taxon>
    </lineage>
</organism>
<dbReference type="PANTHER" id="PTHR10627">
    <property type="entry name" value="SCP160"/>
    <property type="match status" value="1"/>
</dbReference>
<evidence type="ECO:0000256" key="3">
    <source>
        <dbReference type="SAM" id="MobiDB-lite"/>
    </source>
</evidence>
<feature type="domain" description="K Homology" evidence="4">
    <location>
        <begin position="372"/>
        <end position="463"/>
    </location>
</feature>
<reference evidence="5 6" key="1">
    <citation type="submission" date="2016-05" db="EMBL/GenBank/DDBJ databases">
        <title>Genome sequencing of Trichophyton rubrum CMCC(F)T1i isolated from hair.</title>
        <authorList>
            <person name="Zhan P."/>
            <person name="Tao Y."/>
            <person name="Liu W."/>
        </authorList>
    </citation>
    <scope>NUCLEOTIDE SEQUENCE [LARGE SCALE GENOMIC DNA]</scope>
    <source>
        <strain evidence="6">CMCC(F)T1i</strain>
    </source>
</reference>
<feature type="domain" description="K Homology" evidence="4">
    <location>
        <begin position="867"/>
        <end position="965"/>
    </location>
</feature>
<name>A0A178EPL0_TRIRU</name>
<evidence type="ECO:0000256" key="1">
    <source>
        <dbReference type="ARBA" id="ARBA00022737"/>
    </source>
</evidence>
<dbReference type="Pfam" id="PF22952">
    <property type="entry name" value="KH_11"/>
    <property type="match status" value="1"/>
</dbReference>
<feature type="domain" description="K Homology" evidence="4">
    <location>
        <begin position="290"/>
        <end position="368"/>
    </location>
</feature>
<feature type="region of interest" description="Disordered" evidence="3">
    <location>
        <begin position="95"/>
        <end position="114"/>
    </location>
</feature>
<dbReference type="InterPro" id="IPR004087">
    <property type="entry name" value="KH_dom"/>
</dbReference>
<feature type="domain" description="K Homology" evidence="4">
    <location>
        <begin position="970"/>
        <end position="1044"/>
    </location>
</feature>
<dbReference type="InterPro" id="IPR054548">
    <property type="entry name" value="SCP160-like_KH"/>
</dbReference>
<dbReference type="InterPro" id="IPR004088">
    <property type="entry name" value="KH_dom_type_1"/>
</dbReference>
<evidence type="ECO:0000256" key="2">
    <source>
        <dbReference type="PROSITE-ProRule" id="PRU00117"/>
    </source>
</evidence>
<dbReference type="CDD" id="cd22408">
    <property type="entry name" value="KH-I_Vigilin_rpt4"/>
    <property type="match status" value="1"/>
</dbReference>
<feature type="domain" description="K Homology" evidence="4">
    <location>
        <begin position="468"/>
        <end position="536"/>
    </location>
</feature>
<dbReference type="Proteomes" id="UP000243015">
    <property type="component" value="Unassembled WGS sequence"/>
</dbReference>
<dbReference type="SUPFAM" id="SSF54791">
    <property type="entry name" value="Eukaryotic type KH-domain (KH-domain type I)"/>
    <property type="match status" value="8"/>
</dbReference>
<dbReference type="EMBL" id="LHPM01000019">
    <property type="protein sequence ID" value="OAL61928.1"/>
    <property type="molecule type" value="Genomic_DNA"/>
</dbReference>
<accession>A0A178EPL0</accession>
<feature type="region of interest" description="Disordered" evidence="3">
    <location>
        <begin position="151"/>
        <end position="215"/>
    </location>
</feature>
<dbReference type="GO" id="GO:0003729">
    <property type="term" value="F:mRNA binding"/>
    <property type="evidence" value="ECO:0007669"/>
    <property type="project" value="TreeGrafter"/>
</dbReference>
<feature type="domain" description="K Homology" evidence="4">
    <location>
        <begin position="1128"/>
        <end position="1196"/>
    </location>
</feature>
<feature type="domain" description="K Homology" evidence="4">
    <location>
        <begin position="1048"/>
        <end position="1124"/>
    </location>
</feature>
<dbReference type="VEuPathDB" id="FungiDB:TERG_03043"/>
<gene>
    <name evidence="5" type="ORF">A7C99_6499</name>
</gene>